<reference evidence="1" key="2">
    <citation type="journal article" date="2015" name="Data Brief">
        <title>Shoot transcriptome of the giant reed, Arundo donax.</title>
        <authorList>
            <person name="Barrero R.A."/>
            <person name="Guerrero F.D."/>
            <person name="Moolhuijzen P."/>
            <person name="Goolsby J.A."/>
            <person name="Tidwell J."/>
            <person name="Bellgard S.E."/>
            <person name="Bellgard M.I."/>
        </authorList>
    </citation>
    <scope>NUCLEOTIDE SEQUENCE</scope>
    <source>
        <tissue evidence="1">Shoot tissue taken approximately 20 cm above the soil surface</tissue>
    </source>
</reference>
<dbReference type="EMBL" id="GBRH01260607">
    <property type="protein sequence ID" value="JAD37288.1"/>
    <property type="molecule type" value="Transcribed_RNA"/>
</dbReference>
<evidence type="ECO:0000313" key="1">
    <source>
        <dbReference type="EMBL" id="JAD37288.1"/>
    </source>
</evidence>
<name>A0A0A8ZHX8_ARUDO</name>
<reference evidence="1" key="1">
    <citation type="submission" date="2014-09" db="EMBL/GenBank/DDBJ databases">
        <authorList>
            <person name="Magalhaes I.L.F."/>
            <person name="Oliveira U."/>
            <person name="Santos F.R."/>
            <person name="Vidigal T.H.D.A."/>
            <person name="Brescovit A.D."/>
            <person name="Santos A.J."/>
        </authorList>
    </citation>
    <scope>NUCLEOTIDE SEQUENCE</scope>
    <source>
        <tissue evidence="1">Shoot tissue taken approximately 20 cm above the soil surface</tissue>
    </source>
</reference>
<accession>A0A0A8ZHX8</accession>
<proteinExistence type="predicted"/>
<protein>
    <submittedName>
        <fullName evidence="1">Uncharacterized protein</fullName>
    </submittedName>
</protein>
<sequence length="39" mass="4213">MDSNFIYLAIVGACRIILDTHNLADACTKNCSSTHSGQK</sequence>
<organism evidence="1">
    <name type="scientific">Arundo donax</name>
    <name type="common">Giant reed</name>
    <name type="synonym">Donax arundinaceus</name>
    <dbReference type="NCBI Taxonomy" id="35708"/>
    <lineage>
        <taxon>Eukaryota</taxon>
        <taxon>Viridiplantae</taxon>
        <taxon>Streptophyta</taxon>
        <taxon>Embryophyta</taxon>
        <taxon>Tracheophyta</taxon>
        <taxon>Spermatophyta</taxon>
        <taxon>Magnoliopsida</taxon>
        <taxon>Liliopsida</taxon>
        <taxon>Poales</taxon>
        <taxon>Poaceae</taxon>
        <taxon>PACMAD clade</taxon>
        <taxon>Arundinoideae</taxon>
        <taxon>Arundineae</taxon>
        <taxon>Arundo</taxon>
    </lineage>
</organism>
<dbReference type="AlphaFoldDB" id="A0A0A8ZHX8"/>